<feature type="region of interest" description="Disordered" evidence="1">
    <location>
        <begin position="146"/>
        <end position="250"/>
    </location>
</feature>
<feature type="compositionally biased region" description="Basic and acidic residues" evidence="1">
    <location>
        <begin position="153"/>
        <end position="173"/>
    </location>
</feature>
<evidence type="ECO:0000313" key="2">
    <source>
        <dbReference type="EMBL" id="KAF4589173.1"/>
    </source>
</evidence>
<feature type="compositionally biased region" description="Polar residues" evidence="1">
    <location>
        <begin position="186"/>
        <end position="220"/>
    </location>
</feature>
<gene>
    <name evidence="2" type="ORF">GQ602_003062</name>
</gene>
<protein>
    <submittedName>
        <fullName evidence="2">Esterase-like protein</fullName>
    </submittedName>
</protein>
<dbReference type="EMBL" id="JAACLJ010000003">
    <property type="protein sequence ID" value="KAF4589173.1"/>
    <property type="molecule type" value="Genomic_DNA"/>
</dbReference>
<evidence type="ECO:0000256" key="1">
    <source>
        <dbReference type="SAM" id="MobiDB-lite"/>
    </source>
</evidence>
<reference evidence="2 3" key="1">
    <citation type="journal article" date="2020" name="G3 (Bethesda)">
        <title>Genetic Underpinnings of Host Manipulation by Ophiocordyceps as Revealed by Comparative Transcriptomics.</title>
        <authorList>
            <person name="Will I."/>
            <person name="Das B."/>
            <person name="Trinh T."/>
            <person name="Brachmann A."/>
            <person name="Ohm R.A."/>
            <person name="de Bekker C."/>
        </authorList>
    </citation>
    <scope>NUCLEOTIDE SEQUENCE [LARGE SCALE GENOMIC DNA]</scope>
    <source>
        <strain evidence="2 3">EC05</strain>
    </source>
</reference>
<evidence type="ECO:0000313" key="3">
    <source>
        <dbReference type="Proteomes" id="UP000562929"/>
    </source>
</evidence>
<feature type="region of interest" description="Disordered" evidence="1">
    <location>
        <begin position="443"/>
        <end position="463"/>
    </location>
</feature>
<accession>A0A8H4Q7N1</accession>
<name>A0A8H4Q7N1_9HYPO</name>
<comment type="caution">
    <text evidence="2">The sequence shown here is derived from an EMBL/GenBank/DDBJ whole genome shotgun (WGS) entry which is preliminary data.</text>
</comment>
<dbReference type="OrthoDB" id="3363286at2759"/>
<dbReference type="Proteomes" id="UP000562929">
    <property type="component" value="Unassembled WGS sequence"/>
</dbReference>
<dbReference type="AlphaFoldDB" id="A0A8H4Q7N1"/>
<keyword evidence="3" id="KW-1185">Reference proteome</keyword>
<sequence length="463" mass="52644">MIRGTTAPLRSAATLHAHAKRWVSYDKASLTREAILKRVESGLGEDVHGNPLRINVEEKTLSTAAGSLPISPLLDPLWIQRRRRQRKERPQRWGGRFSKMLNRNPYAWALATPLRRCTNTNVTLPRYFLQEFELVRHPTSSVPWWAPGPLSFDDLRERPTTSRSIDEPKRTQSDPDLSPLWRVDGSVSTEKTVPSSANDNQDATTFRTQQRPEGVFSSSADAHLAAGSQESTEKSLEDDPQPSERRHRGPLTVYMSSRKSLVDLIGKKSKNAALLARGRTGLAAYSISQQGRSPVWRSDMGDVLLAMLRRRAVDALIDRGRDCLNRYVIHQSIFHCASWDDVRRVERRGCVLWLPQNKQAAQQYATLDIEDVHYDTKMAVHNLYWLLGHDEVRRLQHESEVFRKGKIFVLTVHSSMSMMKLHLLLWRLQGYLDQESADSGEEAEFQMIKKGTEGAAQSEKSTS</sequence>
<proteinExistence type="predicted"/>
<organism evidence="2 3">
    <name type="scientific">Ophiocordyceps camponoti-floridani</name>
    <dbReference type="NCBI Taxonomy" id="2030778"/>
    <lineage>
        <taxon>Eukaryota</taxon>
        <taxon>Fungi</taxon>
        <taxon>Dikarya</taxon>
        <taxon>Ascomycota</taxon>
        <taxon>Pezizomycotina</taxon>
        <taxon>Sordariomycetes</taxon>
        <taxon>Hypocreomycetidae</taxon>
        <taxon>Hypocreales</taxon>
        <taxon>Ophiocordycipitaceae</taxon>
        <taxon>Ophiocordyceps</taxon>
    </lineage>
</organism>